<evidence type="ECO:0000259" key="1">
    <source>
        <dbReference type="Pfam" id="PF04471"/>
    </source>
</evidence>
<dbReference type="InterPro" id="IPR011856">
    <property type="entry name" value="tRNA_endonuc-like_dom_sf"/>
</dbReference>
<dbReference type="Proteomes" id="UP000613974">
    <property type="component" value="Unassembled WGS sequence"/>
</dbReference>
<evidence type="ECO:0000313" key="3">
    <source>
        <dbReference type="Proteomes" id="UP000613974"/>
    </source>
</evidence>
<dbReference type="GeneID" id="95592873"/>
<sequence>MQAQRIHPGAYGALIEALASIYWYKKDLKKFIQTRAAEHPELLVGLDFDGYKRAFAEEFVDRLMADEEQYRDLTLTIMLEVAQMDSFLSLKRHPDADALLPAAQEAVAALGTWTDKYQGLVEEREALAAELAARRAQIEVQQGFAGKLAALKDQFMELGKMENRQKAGLLFEPFLNELFHLFDLEPRLSYVLKSEQIDGSLTFDTDDYIIEAKWWKGPVEVEDVDKFDAKVRRKGKNALGLFISVNGFTFGAREEYGKRTSFITMDGGDLFCVLEGRIALDELLRRKKRHANETGHCYFPAHVALAE</sequence>
<reference evidence="3" key="1">
    <citation type="submission" date="2023-07" db="EMBL/GenBank/DDBJ databases">
        <title>Whole genome shotgun sequence of Streptomyces nojiriensis NBRC 13794.</title>
        <authorList>
            <person name="Komaki H."/>
            <person name="Tamura T."/>
        </authorList>
    </citation>
    <scope>NUCLEOTIDE SEQUENCE [LARGE SCALE GENOMIC DNA]</scope>
    <source>
        <strain evidence="3">NBRC 13794</strain>
    </source>
</reference>
<name>A0ABQ3SEE0_9ACTN</name>
<evidence type="ECO:0000313" key="2">
    <source>
        <dbReference type="EMBL" id="GHI66500.1"/>
    </source>
</evidence>
<dbReference type="RefSeq" id="WP_189745557.1">
    <property type="nucleotide sequence ID" value="NZ_BMRL01000018.1"/>
</dbReference>
<dbReference type="EMBL" id="BNEC01000003">
    <property type="protein sequence ID" value="GHI66500.1"/>
    <property type="molecule type" value="Genomic_DNA"/>
</dbReference>
<dbReference type="Pfam" id="PF04471">
    <property type="entry name" value="Mrr_cat"/>
    <property type="match status" value="1"/>
</dbReference>
<organism evidence="2 3">
    <name type="scientific">Streptomyces nojiriensis</name>
    <dbReference type="NCBI Taxonomy" id="66374"/>
    <lineage>
        <taxon>Bacteria</taxon>
        <taxon>Bacillati</taxon>
        <taxon>Actinomycetota</taxon>
        <taxon>Actinomycetes</taxon>
        <taxon>Kitasatosporales</taxon>
        <taxon>Streptomycetaceae</taxon>
        <taxon>Streptomyces</taxon>
    </lineage>
</organism>
<proteinExistence type="predicted"/>
<protein>
    <recommendedName>
        <fullName evidence="1">Restriction endonuclease type IV Mrr domain-containing protein</fullName>
    </recommendedName>
</protein>
<comment type="caution">
    <text evidence="2">The sequence shown here is derived from an EMBL/GenBank/DDBJ whole genome shotgun (WGS) entry which is preliminary data.</text>
</comment>
<dbReference type="SUPFAM" id="SSF52980">
    <property type="entry name" value="Restriction endonuclease-like"/>
    <property type="match status" value="1"/>
</dbReference>
<feature type="domain" description="Restriction endonuclease type IV Mrr" evidence="1">
    <location>
        <begin position="171"/>
        <end position="270"/>
    </location>
</feature>
<keyword evidence="3" id="KW-1185">Reference proteome</keyword>
<dbReference type="Gene3D" id="3.40.1350.10">
    <property type="match status" value="1"/>
</dbReference>
<accession>A0ABQ3SEE0</accession>
<dbReference type="InterPro" id="IPR007560">
    <property type="entry name" value="Restrct_endonuc_IV_Mrr"/>
</dbReference>
<dbReference type="InterPro" id="IPR011335">
    <property type="entry name" value="Restrct_endonuc-II-like"/>
</dbReference>
<gene>
    <name evidence="2" type="ORF">Snoj_04180</name>
</gene>